<evidence type="ECO:0000256" key="4">
    <source>
        <dbReference type="ARBA" id="ARBA00022763"/>
    </source>
</evidence>
<dbReference type="Pfam" id="PF03730">
    <property type="entry name" value="Ku_C"/>
    <property type="match status" value="1"/>
</dbReference>
<evidence type="ECO:0000256" key="2">
    <source>
        <dbReference type="ARBA" id="ARBA00007726"/>
    </source>
</evidence>
<comment type="similarity">
    <text evidence="2">Belongs to the ku80 family.</text>
</comment>
<keyword evidence="10" id="KW-0234">DNA repair</keyword>
<keyword evidence="7" id="KW-0067">ATP-binding</keyword>
<comment type="caution">
    <text evidence="14">The sequence shown here is derived from an EMBL/GenBank/DDBJ whole genome shotgun (WGS) entry which is preliminary data.</text>
</comment>
<evidence type="ECO:0000256" key="6">
    <source>
        <dbReference type="ARBA" id="ARBA00022806"/>
    </source>
</evidence>
<organism evidence="14 15">
    <name type="scientific">Camelus dromedarius</name>
    <name type="common">Dromedary</name>
    <name type="synonym">Arabian camel</name>
    <dbReference type="NCBI Taxonomy" id="9838"/>
    <lineage>
        <taxon>Eukaryota</taxon>
        <taxon>Metazoa</taxon>
        <taxon>Chordata</taxon>
        <taxon>Craniata</taxon>
        <taxon>Vertebrata</taxon>
        <taxon>Euteleostomi</taxon>
        <taxon>Mammalia</taxon>
        <taxon>Eutheria</taxon>
        <taxon>Laurasiatheria</taxon>
        <taxon>Artiodactyla</taxon>
        <taxon>Tylopoda</taxon>
        <taxon>Camelidae</taxon>
        <taxon>Camelus</taxon>
    </lineage>
</organism>
<comment type="subcellular location">
    <subcellularLocation>
        <location evidence="1">Nucleus</location>
    </subcellularLocation>
</comment>
<dbReference type="Gene3D" id="2.40.290.10">
    <property type="match status" value="1"/>
</dbReference>
<dbReference type="PANTHER" id="PTHR12604:SF4">
    <property type="entry name" value="X-RAY REPAIR CROSS-COMPLEMENTING PROTEIN 5"/>
    <property type="match status" value="1"/>
</dbReference>
<name>A0A5N4E7N4_CAMDR</name>
<sequence length="180" mass="20550">MHLSYQAAAVALSSLIHALDELDMVAVVRYAYDRRANPQCLVYIQLPFMEDLRQYMFSSLQNKKKCTPTEAQLSAVDALIDSMSLVKRDEEDGTIEDLFPTTKIPNPQFQRLFQCLLHRALHPQEPLPPIQQHILNMLDPPAEVTANCQDPLSKIKALFPLTEVIKRKDQVTAQDIFQDM</sequence>
<dbReference type="PANTHER" id="PTHR12604">
    <property type="entry name" value="KU AUTOANTIGEN DNA HELICASE"/>
    <property type="match status" value="1"/>
</dbReference>
<dbReference type="CDD" id="cd00873">
    <property type="entry name" value="KU80"/>
    <property type="match status" value="1"/>
</dbReference>
<dbReference type="GO" id="GO:0006310">
    <property type="term" value="P:DNA recombination"/>
    <property type="evidence" value="ECO:0007669"/>
    <property type="project" value="UniProtKB-KW"/>
</dbReference>
<dbReference type="GO" id="GO:0003684">
    <property type="term" value="F:damaged DNA binding"/>
    <property type="evidence" value="ECO:0007669"/>
    <property type="project" value="InterPro"/>
</dbReference>
<evidence type="ECO:0000256" key="3">
    <source>
        <dbReference type="ARBA" id="ARBA00022741"/>
    </source>
</evidence>
<feature type="domain" description="Ku70/Ku80 C-terminal arm" evidence="13">
    <location>
        <begin position="99"/>
        <end position="179"/>
    </location>
</feature>
<dbReference type="InterPro" id="IPR006164">
    <property type="entry name" value="DNA_bd_Ku70/Ku80"/>
</dbReference>
<dbReference type="InterPro" id="IPR005160">
    <property type="entry name" value="Ku_C"/>
</dbReference>
<evidence type="ECO:0000256" key="7">
    <source>
        <dbReference type="ARBA" id="ARBA00022840"/>
    </source>
</evidence>
<evidence type="ECO:0000256" key="8">
    <source>
        <dbReference type="ARBA" id="ARBA00023125"/>
    </source>
</evidence>
<dbReference type="GO" id="GO:0016787">
    <property type="term" value="F:hydrolase activity"/>
    <property type="evidence" value="ECO:0007669"/>
    <property type="project" value="UniProtKB-KW"/>
</dbReference>
<dbReference type="GO" id="GO:0003690">
    <property type="term" value="F:double-stranded DNA binding"/>
    <property type="evidence" value="ECO:0007669"/>
    <property type="project" value="TreeGrafter"/>
</dbReference>
<evidence type="ECO:0000256" key="9">
    <source>
        <dbReference type="ARBA" id="ARBA00023172"/>
    </source>
</evidence>
<keyword evidence="5" id="KW-0378">Hydrolase</keyword>
<evidence type="ECO:0000256" key="11">
    <source>
        <dbReference type="ARBA" id="ARBA00023242"/>
    </source>
</evidence>
<dbReference type="GO" id="GO:0003678">
    <property type="term" value="F:DNA helicase activity"/>
    <property type="evidence" value="ECO:0007669"/>
    <property type="project" value="InterPro"/>
</dbReference>
<proteinExistence type="inferred from homology"/>
<protein>
    <submittedName>
        <fullName evidence="14">X-ray repair cross-complementing protein 5</fullName>
    </submittedName>
</protein>
<dbReference type="Gene3D" id="1.10.1600.10">
    <property type="match status" value="1"/>
</dbReference>
<gene>
    <name evidence="14" type="ORF">Cadr_000007324</name>
</gene>
<keyword evidence="9" id="KW-0233">DNA recombination</keyword>
<evidence type="ECO:0000313" key="15">
    <source>
        <dbReference type="Proteomes" id="UP000299084"/>
    </source>
</evidence>
<evidence type="ECO:0000256" key="1">
    <source>
        <dbReference type="ARBA" id="ARBA00004123"/>
    </source>
</evidence>
<keyword evidence="6" id="KW-0347">Helicase</keyword>
<dbReference type="InterPro" id="IPR016194">
    <property type="entry name" value="SPOC-like_C_dom_sf"/>
</dbReference>
<keyword evidence="15" id="KW-1185">Reference proteome</keyword>
<evidence type="ECO:0000313" key="14">
    <source>
        <dbReference type="EMBL" id="KAB1279513.1"/>
    </source>
</evidence>
<keyword evidence="3" id="KW-0547">Nucleotide-binding</keyword>
<evidence type="ECO:0000256" key="10">
    <source>
        <dbReference type="ARBA" id="ARBA00023204"/>
    </source>
</evidence>
<accession>A0A5N4E7N4</accession>
<keyword evidence="11" id="KW-0539">Nucleus</keyword>
<dbReference type="SUPFAM" id="SSF100939">
    <property type="entry name" value="SPOC domain-like"/>
    <property type="match status" value="1"/>
</dbReference>
<keyword evidence="8" id="KW-0238">DNA-binding</keyword>
<dbReference type="GO" id="GO:0006303">
    <property type="term" value="P:double-strand break repair via nonhomologous end joining"/>
    <property type="evidence" value="ECO:0007669"/>
    <property type="project" value="InterPro"/>
</dbReference>
<reference evidence="14 15" key="1">
    <citation type="journal article" date="2019" name="Mol. Ecol. Resour.">
        <title>Improving Illumina assemblies with Hi-C and long reads: an example with the North African dromedary.</title>
        <authorList>
            <person name="Elbers J.P."/>
            <person name="Rogers M.F."/>
            <person name="Perelman P.L."/>
            <person name="Proskuryakova A.A."/>
            <person name="Serdyukova N.A."/>
            <person name="Johnson W.E."/>
            <person name="Horin P."/>
            <person name="Corander J."/>
            <person name="Murphy D."/>
            <person name="Burger P.A."/>
        </authorList>
    </citation>
    <scope>NUCLEOTIDE SEQUENCE [LARGE SCALE GENOMIC DNA]</scope>
    <source>
        <strain evidence="14">Drom800</strain>
        <tissue evidence="14">Blood</tissue>
    </source>
</reference>
<dbReference type="AlphaFoldDB" id="A0A5N4E7N4"/>
<dbReference type="GO" id="GO:0042162">
    <property type="term" value="F:telomeric DNA binding"/>
    <property type="evidence" value="ECO:0007669"/>
    <property type="project" value="InterPro"/>
</dbReference>
<dbReference type="InterPro" id="IPR024193">
    <property type="entry name" value="Ku80"/>
</dbReference>
<keyword evidence="4" id="KW-0227">DNA damage</keyword>
<dbReference type="Pfam" id="PF02735">
    <property type="entry name" value="Ku"/>
    <property type="match status" value="1"/>
</dbReference>
<dbReference type="GO" id="GO:0000723">
    <property type="term" value="P:telomere maintenance"/>
    <property type="evidence" value="ECO:0007669"/>
    <property type="project" value="InterPro"/>
</dbReference>
<dbReference type="GO" id="GO:0043564">
    <property type="term" value="C:Ku70:Ku80 complex"/>
    <property type="evidence" value="ECO:0007669"/>
    <property type="project" value="InterPro"/>
</dbReference>
<evidence type="ECO:0000256" key="5">
    <source>
        <dbReference type="ARBA" id="ARBA00022801"/>
    </source>
</evidence>
<dbReference type="FunFam" id="1.10.1600.10:FF:000002">
    <property type="entry name" value="X-ray repair cross-complementing protein 5"/>
    <property type="match status" value="1"/>
</dbReference>
<evidence type="ECO:0000259" key="13">
    <source>
        <dbReference type="Pfam" id="PF03730"/>
    </source>
</evidence>
<feature type="domain" description="Ku" evidence="12">
    <location>
        <begin position="7"/>
        <end position="75"/>
    </location>
</feature>
<dbReference type="EMBL" id="JWIN03000005">
    <property type="protein sequence ID" value="KAB1279513.1"/>
    <property type="molecule type" value="Genomic_DNA"/>
</dbReference>
<evidence type="ECO:0000259" key="12">
    <source>
        <dbReference type="Pfam" id="PF02735"/>
    </source>
</evidence>
<dbReference type="Proteomes" id="UP000299084">
    <property type="component" value="Unassembled WGS sequence"/>
</dbReference>
<dbReference type="GO" id="GO:0005524">
    <property type="term" value="F:ATP binding"/>
    <property type="evidence" value="ECO:0007669"/>
    <property type="project" value="UniProtKB-KW"/>
</dbReference>